<comment type="caution">
    <text evidence="11">The sequence shown here is derived from an EMBL/GenBank/DDBJ whole genome shotgun (WGS) entry which is preliminary data.</text>
</comment>
<keyword evidence="6" id="KW-0418">Kinase</keyword>
<dbReference type="Pfam" id="PF02518">
    <property type="entry name" value="HATPase_c"/>
    <property type="match status" value="1"/>
</dbReference>
<dbReference type="EMBL" id="BAABHK010000012">
    <property type="protein sequence ID" value="GAA4633368.1"/>
    <property type="molecule type" value="Genomic_DNA"/>
</dbReference>
<dbReference type="Pfam" id="PF07730">
    <property type="entry name" value="HisKA_3"/>
    <property type="match status" value="1"/>
</dbReference>
<protein>
    <recommendedName>
        <fullName evidence="2">histidine kinase</fullName>
        <ecNumber evidence="2">2.7.13.3</ecNumber>
    </recommendedName>
</protein>
<dbReference type="Proteomes" id="UP001501442">
    <property type="component" value="Unassembled WGS sequence"/>
</dbReference>
<evidence type="ECO:0000256" key="5">
    <source>
        <dbReference type="ARBA" id="ARBA00022741"/>
    </source>
</evidence>
<name>A0ABP8UK49_9ACTN</name>
<keyword evidence="9" id="KW-1133">Transmembrane helix</keyword>
<evidence type="ECO:0000259" key="10">
    <source>
        <dbReference type="SMART" id="SM00387"/>
    </source>
</evidence>
<keyword evidence="3" id="KW-0597">Phosphoprotein</keyword>
<evidence type="ECO:0000313" key="11">
    <source>
        <dbReference type="EMBL" id="GAA4633368.1"/>
    </source>
</evidence>
<feature type="transmembrane region" description="Helical" evidence="9">
    <location>
        <begin position="131"/>
        <end position="152"/>
    </location>
</feature>
<evidence type="ECO:0000256" key="8">
    <source>
        <dbReference type="ARBA" id="ARBA00023012"/>
    </source>
</evidence>
<keyword evidence="12" id="KW-1185">Reference proteome</keyword>
<accession>A0ABP8UK49</accession>
<organism evidence="11 12">
    <name type="scientific">Actinoallomurus vinaceus</name>
    <dbReference type="NCBI Taxonomy" id="1080074"/>
    <lineage>
        <taxon>Bacteria</taxon>
        <taxon>Bacillati</taxon>
        <taxon>Actinomycetota</taxon>
        <taxon>Actinomycetes</taxon>
        <taxon>Streptosporangiales</taxon>
        <taxon>Thermomonosporaceae</taxon>
        <taxon>Actinoallomurus</taxon>
    </lineage>
</organism>
<evidence type="ECO:0000313" key="12">
    <source>
        <dbReference type="Proteomes" id="UP001501442"/>
    </source>
</evidence>
<keyword evidence="7" id="KW-0067">ATP-binding</keyword>
<feature type="transmembrane region" description="Helical" evidence="9">
    <location>
        <begin position="32"/>
        <end position="52"/>
    </location>
</feature>
<dbReference type="CDD" id="cd16917">
    <property type="entry name" value="HATPase_UhpB-NarQ-NarX-like"/>
    <property type="match status" value="1"/>
</dbReference>
<dbReference type="SMART" id="SM00387">
    <property type="entry name" value="HATPase_c"/>
    <property type="match status" value="1"/>
</dbReference>
<dbReference type="InterPro" id="IPR003594">
    <property type="entry name" value="HATPase_dom"/>
</dbReference>
<proteinExistence type="predicted"/>
<dbReference type="RefSeq" id="WP_345436368.1">
    <property type="nucleotide sequence ID" value="NZ_BAABHK010000012.1"/>
</dbReference>
<comment type="catalytic activity">
    <reaction evidence="1">
        <text>ATP + protein L-histidine = ADP + protein N-phospho-L-histidine.</text>
        <dbReference type="EC" id="2.7.13.3"/>
    </reaction>
</comment>
<evidence type="ECO:0000256" key="2">
    <source>
        <dbReference type="ARBA" id="ARBA00012438"/>
    </source>
</evidence>
<keyword evidence="4" id="KW-0808">Transferase</keyword>
<feature type="domain" description="Histidine kinase/HSP90-like ATPase" evidence="10">
    <location>
        <begin position="284"/>
        <end position="374"/>
    </location>
</feature>
<evidence type="ECO:0000256" key="7">
    <source>
        <dbReference type="ARBA" id="ARBA00022840"/>
    </source>
</evidence>
<dbReference type="Gene3D" id="3.30.565.10">
    <property type="entry name" value="Histidine kinase-like ATPase, C-terminal domain"/>
    <property type="match status" value="1"/>
</dbReference>
<sequence length="377" mass="39852">MRIRGIAGWGGAVLFPVALAWSQVAGSGSEPYYSPSQAIAAMLSMSLLIGVLRRRPLLALVMMLLGCVFVVAFAGPGYQSGRSPFLPFLAVDLAVAFIVATRASRVSTVAVVLSLVVQVLAIAGFSSGQDLLTNVEIAVLAIATAFMAGRLLRERREHAAALRSRAVADAVTAERLRIARELHDMVAHTIGIVALQAGAAKRVIDTQPARAREALGEVETASRDTLSGLRRMLGALRLAESEAAPLHDLPGLADLDRLAEATTAAGVRVDVRRRGEPRPLPPEVDLSAFRIIQEAVTNVVRHADTRSCEVSIDYQDEDLTIDVADGGRGHGAAPGTGYGLVGMRERVALLHGDFTAGPRPEGGFRVTARLPLPTGVT</sequence>
<dbReference type="EC" id="2.7.13.3" evidence="2"/>
<dbReference type="SUPFAM" id="SSF55874">
    <property type="entry name" value="ATPase domain of HSP90 chaperone/DNA topoisomerase II/histidine kinase"/>
    <property type="match status" value="1"/>
</dbReference>
<evidence type="ECO:0000256" key="6">
    <source>
        <dbReference type="ARBA" id="ARBA00022777"/>
    </source>
</evidence>
<keyword evidence="8" id="KW-0902">Two-component regulatory system</keyword>
<evidence type="ECO:0000256" key="9">
    <source>
        <dbReference type="SAM" id="Phobius"/>
    </source>
</evidence>
<keyword evidence="9" id="KW-0472">Membrane</keyword>
<feature type="transmembrane region" description="Helical" evidence="9">
    <location>
        <begin position="84"/>
        <end position="101"/>
    </location>
</feature>
<dbReference type="Gene3D" id="1.20.5.1930">
    <property type="match status" value="1"/>
</dbReference>
<feature type="transmembrane region" description="Helical" evidence="9">
    <location>
        <begin position="108"/>
        <end position="125"/>
    </location>
</feature>
<dbReference type="PANTHER" id="PTHR24421">
    <property type="entry name" value="NITRATE/NITRITE SENSOR PROTEIN NARX-RELATED"/>
    <property type="match status" value="1"/>
</dbReference>
<dbReference type="InterPro" id="IPR036890">
    <property type="entry name" value="HATPase_C_sf"/>
</dbReference>
<gene>
    <name evidence="11" type="ORF">GCM10023196_070600</name>
</gene>
<dbReference type="PANTHER" id="PTHR24421:SF10">
    <property type="entry name" value="NITRATE_NITRITE SENSOR PROTEIN NARQ"/>
    <property type="match status" value="1"/>
</dbReference>
<keyword evidence="9" id="KW-0812">Transmembrane</keyword>
<keyword evidence="5" id="KW-0547">Nucleotide-binding</keyword>
<dbReference type="InterPro" id="IPR011712">
    <property type="entry name" value="Sig_transdc_His_kin_sub3_dim/P"/>
</dbReference>
<evidence type="ECO:0000256" key="1">
    <source>
        <dbReference type="ARBA" id="ARBA00000085"/>
    </source>
</evidence>
<dbReference type="InterPro" id="IPR050482">
    <property type="entry name" value="Sensor_HK_TwoCompSys"/>
</dbReference>
<evidence type="ECO:0000256" key="4">
    <source>
        <dbReference type="ARBA" id="ARBA00022679"/>
    </source>
</evidence>
<feature type="transmembrane region" description="Helical" evidence="9">
    <location>
        <begin position="57"/>
        <end position="78"/>
    </location>
</feature>
<evidence type="ECO:0000256" key="3">
    <source>
        <dbReference type="ARBA" id="ARBA00022553"/>
    </source>
</evidence>
<reference evidence="12" key="1">
    <citation type="journal article" date="2019" name="Int. J. Syst. Evol. Microbiol.">
        <title>The Global Catalogue of Microorganisms (GCM) 10K type strain sequencing project: providing services to taxonomists for standard genome sequencing and annotation.</title>
        <authorList>
            <consortium name="The Broad Institute Genomics Platform"/>
            <consortium name="The Broad Institute Genome Sequencing Center for Infectious Disease"/>
            <person name="Wu L."/>
            <person name="Ma J."/>
        </authorList>
    </citation>
    <scope>NUCLEOTIDE SEQUENCE [LARGE SCALE GENOMIC DNA]</scope>
    <source>
        <strain evidence="12">JCM 17939</strain>
    </source>
</reference>